<reference evidence="1 2" key="1">
    <citation type="submission" date="2018-07" db="EMBL/GenBank/DDBJ databases">
        <title>Section-level genome sequencing of Aspergillus section Nigri to investigate inter- and intra-species variation.</title>
        <authorList>
            <consortium name="DOE Joint Genome Institute"/>
            <person name="Vesth T.C."/>
            <person name="Nybo J.L."/>
            <person name="Theobald S."/>
            <person name="Frisvad J.C."/>
            <person name="Larsen T.O."/>
            <person name="Nielsen K.F."/>
            <person name="Hoof J.B."/>
            <person name="Brandl J."/>
            <person name="Salamov A."/>
            <person name="Riley R."/>
            <person name="Gladden J.M."/>
            <person name="Phatale P."/>
            <person name="Nielsen M.T."/>
            <person name="Lyhne E.K."/>
            <person name="Kogle M.E."/>
            <person name="Strasser K."/>
            <person name="McDonnell E."/>
            <person name="Barry K."/>
            <person name="Clum A."/>
            <person name="Chen C."/>
            <person name="Nolan M."/>
            <person name="Sandor L."/>
            <person name="Kuo A."/>
            <person name="Lipzen A."/>
            <person name="Hainaut M."/>
            <person name="Drula E."/>
            <person name="Tsang A."/>
            <person name="Magnuson J.K."/>
            <person name="Henrissat B."/>
            <person name="Wiebenga A."/>
            <person name="Simmons B.A."/>
            <person name="Makela M.R."/>
            <person name="De vries R.P."/>
            <person name="Grigoriev I.V."/>
            <person name="Mortensen U.H."/>
            <person name="Baker S.E."/>
            <person name="Andersen M.R."/>
        </authorList>
    </citation>
    <scope>NUCLEOTIDE SEQUENCE [LARGE SCALE GENOMIC DNA]</scope>
    <source>
        <strain evidence="1 2">ATCC 13157</strain>
    </source>
</reference>
<proteinExistence type="predicted"/>
<dbReference type="EMBL" id="KZ851866">
    <property type="protein sequence ID" value="RDK38269.1"/>
    <property type="molecule type" value="Genomic_DNA"/>
</dbReference>
<dbReference type="Gene3D" id="3.40.50.1000">
    <property type="entry name" value="HAD superfamily/HAD-like"/>
    <property type="match status" value="1"/>
</dbReference>
<dbReference type="GO" id="GO:0009166">
    <property type="term" value="P:nucleotide catabolic process"/>
    <property type="evidence" value="ECO:0007669"/>
    <property type="project" value="TreeGrafter"/>
</dbReference>
<keyword evidence="2" id="KW-1185">Reference proteome</keyword>
<gene>
    <name evidence="1" type="ORF">M752DRAFT_270179</name>
</gene>
<organism evidence="1 2">
    <name type="scientific">Aspergillus phoenicis ATCC 13157</name>
    <dbReference type="NCBI Taxonomy" id="1353007"/>
    <lineage>
        <taxon>Eukaryota</taxon>
        <taxon>Fungi</taxon>
        <taxon>Dikarya</taxon>
        <taxon>Ascomycota</taxon>
        <taxon>Pezizomycotina</taxon>
        <taxon>Eurotiomycetes</taxon>
        <taxon>Eurotiomycetidae</taxon>
        <taxon>Eurotiales</taxon>
        <taxon>Aspergillaceae</taxon>
        <taxon>Aspergillus</taxon>
    </lineage>
</organism>
<dbReference type="PANTHER" id="PTHR47438">
    <property type="entry name" value="PHOSPHATE METABOLISM PROTEIN 8-RELATED"/>
    <property type="match status" value="1"/>
</dbReference>
<evidence type="ECO:0000313" key="1">
    <source>
        <dbReference type="EMBL" id="RDK38269.1"/>
    </source>
</evidence>
<dbReference type="AlphaFoldDB" id="A0A370P7W5"/>
<sequence>MSKPFSHGVICTELMLVEAQVLGLKAAVNSRGLSSLTLFLMQLLVLLNGHGTRYQPGQPSRPCQARAVFRYGQLPIFPTAKVRLWLLTNAYKTHGERVVKLLRVDDLFEGLTYCNYAEILLICKPHIDMFRKAMRESGVQKNVKCYFVATAQVHAKLDGLQLTL</sequence>
<accession>A0A370P7W5</accession>
<dbReference type="InterPro" id="IPR023214">
    <property type="entry name" value="HAD_sf"/>
</dbReference>
<dbReference type="GO" id="GO:0008252">
    <property type="term" value="F:nucleotidase activity"/>
    <property type="evidence" value="ECO:0007669"/>
    <property type="project" value="TreeGrafter"/>
</dbReference>
<dbReference type="InterPro" id="IPR036412">
    <property type="entry name" value="HAD-like_sf"/>
</dbReference>
<protein>
    <submittedName>
        <fullName evidence="1">Uncharacterized protein</fullName>
    </submittedName>
</protein>
<dbReference type="InterPro" id="IPR052791">
    <property type="entry name" value="SSM1_domain"/>
</dbReference>
<name>A0A370P7W5_ASPPH</name>
<dbReference type="Proteomes" id="UP000254937">
    <property type="component" value="Unassembled WGS sequence"/>
</dbReference>
<dbReference type="PANTHER" id="PTHR47438:SF1">
    <property type="entry name" value="PHOSPHATE METABOLISM PROTEIN 8-RELATED"/>
    <property type="match status" value="1"/>
</dbReference>
<dbReference type="GO" id="GO:0006206">
    <property type="term" value="P:pyrimidine nucleobase metabolic process"/>
    <property type="evidence" value="ECO:0007669"/>
    <property type="project" value="TreeGrafter"/>
</dbReference>
<dbReference type="SUPFAM" id="SSF56784">
    <property type="entry name" value="HAD-like"/>
    <property type="match status" value="1"/>
</dbReference>
<evidence type="ECO:0000313" key="2">
    <source>
        <dbReference type="Proteomes" id="UP000254937"/>
    </source>
</evidence>